<name>A0A0J7N0U5_LASNI</name>
<dbReference type="SUPFAM" id="SSF53098">
    <property type="entry name" value="Ribonuclease H-like"/>
    <property type="match status" value="1"/>
</dbReference>
<dbReference type="Gene3D" id="3.30.420.10">
    <property type="entry name" value="Ribonuclease H-like superfamily/Ribonuclease H"/>
    <property type="match status" value="2"/>
</dbReference>
<dbReference type="GO" id="GO:0042575">
    <property type="term" value="C:DNA polymerase complex"/>
    <property type="evidence" value="ECO:0007669"/>
    <property type="project" value="UniProtKB-ARBA"/>
</dbReference>
<keyword evidence="2" id="KW-1188">Viral release from host cell</keyword>
<keyword evidence="14" id="KW-0808">Transferase</keyword>
<evidence type="ECO:0000256" key="2">
    <source>
        <dbReference type="ARBA" id="ARBA00022612"/>
    </source>
</evidence>
<gene>
    <name evidence="21" type="ORF">RF55_14789</name>
</gene>
<evidence type="ECO:0000256" key="10">
    <source>
        <dbReference type="ARBA" id="ARBA00022840"/>
    </source>
</evidence>
<organism evidence="21 22">
    <name type="scientific">Lasius niger</name>
    <name type="common">Black garden ant</name>
    <dbReference type="NCBI Taxonomy" id="67767"/>
    <lineage>
        <taxon>Eukaryota</taxon>
        <taxon>Metazoa</taxon>
        <taxon>Ecdysozoa</taxon>
        <taxon>Arthropoda</taxon>
        <taxon>Hexapoda</taxon>
        <taxon>Insecta</taxon>
        <taxon>Pterygota</taxon>
        <taxon>Neoptera</taxon>
        <taxon>Endopterygota</taxon>
        <taxon>Hymenoptera</taxon>
        <taxon>Apocrita</taxon>
        <taxon>Aculeata</taxon>
        <taxon>Formicoidea</taxon>
        <taxon>Formicidae</taxon>
        <taxon>Formicinae</taxon>
        <taxon>Lasius</taxon>
        <taxon>Lasius</taxon>
    </lineage>
</organism>
<keyword evidence="16" id="KW-0233">DNA recombination</keyword>
<sequence>MVAEPNIHSWIVDTDATDHITNNKNWFMLFECFKIPLKINTGNQSAMMALGKGTIKFEAAIDGQWIKSRMDNNKCKFVRDGIVKSRGVRVGQLFEMAIRVIKPEVSQACEANLTSKDSLQIWHEDTKTNVNVQKVLTRVGISITENKEFCGACVEGKQHRESFKSRQQRATEPGEHIHADLCGPMERASLGGSKYFVCFTCDHTRYRMVYFLKEKSETVNKISEMLQVVKNQFGQPVKRFQCDGGLEFKNKERTNRTVVDLSRTMLLAKDLPKSLWAEAVNTAVYVLNRSGPSGTEEKTPYELFTGRSAHIEKFHIFDEIEEQSDTLHDKPLPDSSKEIEAESAGASAKPVESSTRELRDRSTLKLPVRYAEVNLLEVDAPRSYNEAIQSAEKAHWQEAMQEEMTSLKKNLTWILVKLPAGRKPITNRWVYRIKRKTDGEISRYKARLVVRGFSQREGLDYNETFSPVGRFDTIRLVLSIAANEHLELAQFDVKTAFLNGVIEEEIYMMPPEGFDDNSGRVCKLQKSLYGLKQSPRCWNLRFKQVLLDFKLNESTADPCLFYRNT</sequence>
<comment type="function">
    <text evidence="1">The aspartyl protease (PR) mediates the proteolytic cleavages of the Gag and Gag-Pol polyproteins after assembly of the VLP.</text>
</comment>
<dbReference type="SUPFAM" id="SSF56672">
    <property type="entry name" value="DNA/RNA polymerases"/>
    <property type="match status" value="1"/>
</dbReference>
<dbReference type="GO" id="GO:0003887">
    <property type="term" value="F:DNA-directed DNA polymerase activity"/>
    <property type="evidence" value="ECO:0007669"/>
    <property type="project" value="UniProtKB-KW"/>
</dbReference>
<dbReference type="PaxDb" id="67767-A0A0J7N0U5"/>
<evidence type="ECO:0000259" key="19">
    <source>
        <dbReference type="Pfam" id="PF07727"/>
    </source>
</evidence>
<feature type="region of interest" description="Disordered" evidence="18">
    <location>
        <begin position="324"/>
        <end position="358"/>
    </location>
</feature>
<evidence type="ECO:0000256" key="6">
    <source>
        <dbReference type="ARBA" id="ARBA00022741"/>
    </source>
</evidence>
<dbReference type="PANTHER" id="PTHR42648">
    <property type="entry name" value="TRANSPOSASE, PUTATIVE-RELATED"/>
    <property type="match status" value="1"/>
</dbReference>
<dbReference type="InterPro" id="IPR043502">
    <property type="entry name" value="DNA/RNA_pol_sf"/>
</dbReference>
<feature type="non-terminal residue" evidence="21">
    <location>
        <position position="565"/>
    </location>
</feature>
<evidence type="ECO:0000256" key="9">
    <source>
        <dbReference type="ARBA" id="ARBA00022801"/>
    </source>
</evidence>
<evidence type="ECO:0000256" key="17">
    <source>
        <dbReference type="ARBA" id="ARBA00023268"/>
    </source>
</evidence>
<evidence type="ECO:0000256" key="12">
    <source>
        <dbReference type="ARBA" id="ARBA00022908"/>
    </source>
</evidence>
<dbReference type="InterPro" id="IPR039537">
    <property type="entry name" value="Retrotran_Ty1/copia-like"/>
</dbReference>
<dbReference type="OrthoDB" id="6780107at2759"/>
<dbReference type="EMBL" id="LBMM01012355">
    <property type="protein sequence ID" value="KMQ86265.1"/>
    <property type="molecule type" value="Genomic_DNA"/>
</dbReference>
<dbReference type="AlphaFoldDB" id="A0A0J7N0U5"/>
<evidence type="ECO:0000256" key="15">
    <source>
        <dbReference type="ARBA" id="ARBA00023113"/>
    </source>
</evidence>
<keyword evidence="14" id="KW-0548">Nucleotidyltransferase</keyword>
<dbReference type="GO" id="GO:0015074">
    <property type="term" value="P:DNA integration"/>
    <property type="evidence" value="ECO:0007669"/>
    <property type="project" value="UniProtKB-KW"/>
</dbReference>
<dbReference type="GO" id="GO:0005524">
    <property type="term" value="F:ATP binding"/>
    <property type="evidence" value="ECO:0007669"/>
    <property type="project" value="UniProtKB-KW"/>
</dbReference>
<keyword evidence="9" id="KW-0378">Hydrolase</keyword>
<keyword evidence="15" id="KW-0917">Virion maturation</keyword>
<evidence type="ECO:0000256" key="16">
    <source>
        <dbReference type="ARBA" id="ARBA00023172"/>
    </source>
</evidence>
<keyword evidence="8" id="KW-0255">Endonuclease</keyword>
<dbReference type="Proteomes" id="UP000036403">
    <property type="component" value="Unassembled WGS sequence"/>
</dbReference>
<keyword evidence="22" id="KW-1185">Reference proteome</keyword>
<keyword evidence="10" id="KW-0067">ATP-binding</keyword>
<evidence type="ECO:0000259" key="20">
    <source>
        <dbReference type="Pfam" id="PF22936"/>
    </source>
</evidence>
<comment type="caution">
    <text evidence="21">The sequence shown here is derived from an EMBL/GenBank/DDBJ whole genome shotgun (WGS) entry which is preliminary data.</text>
</comment>
<reference evidence="21 22" key="1">
    <citation type="submission" date="2015-04" db="EMBL/GenBank/DDBJ databases">
        <title>Lasius niger genome sequencing.</title>
        <authorList>
            <person name="Konorov E.A."/>
            <person name="Nikitin M.A."/>
            <person name="Kirill M.V."/>
            <person name="Chang P."/>
        </authorList>
    </citation>
    <scope>NUCLEOTIDE SEQUENCE [LARGE SCALE GENOMIC DNA]</scope>
    <source>
        <tissue evidence="21">Whole</tissue>
    </source>
</reference>
<feature type="domain" description="Retrovirus-related Pol polyprotein from transposon TNT 1-94-like beta-barrel" evidence="20">
    <location>
        <begin position="10"/>
        <end position="64"/>
    </location>
</feature>
<evidence type="ECO:0000256" key="7">
    <source>
        <dbReference type="ARBA" id="ARBA00022750"/>
    </source>
</evidence>
<dbReference type="PANTHER" id="PTHR42648:SF11">
    <property type="entry name" value="TRANSPOSON TY4-P GAG-POL POLYPROTEIN"/>
    <property type="match status" value="1"/>
</dbReference>
<proteinExistence type="predicted"/>
<evidence type="ECO:0000256" key="11">
    <source>
        <dbReference type="ARBA" id="ARBA00022842"/>
    </source>
</evidence>
<dbReference type="GO" id="GO:0004519">
    <property type="term" value="F:endonuclease activity"/>
    <property type="evidence" value="ECO:0007669"/>
    <property type="project" value="UniProtKB-KW"/>
</dbReference>
<evidence type="ECO:0000256" key="13">
    <source>
        <dbReference type="ARBA" id="ARBA00022918"/>
    </source>
</evidence>
<dbReference type="GO" id="GO:0003676">
    <property type="term" value="F:nucleic acid binding"/>
    <property type="evidence" value="ECO:0007669"/>
    <property type="project" value="InterPro"/>
</dbReference>
<feature type="compositionally biased region" description="Basic and acidic residues" evidence="18">
    <location>
        <begin position="325"/>
        <end position="340"/>
    </location>
</feature>
<keyword evidence="5" id="KW-0479">Metal-binding</keyword>
<dbReference type="STRING" id="67767.A0A0J7N0U5"/>
<dbReference type="InterPro" id="IPR054722">
    <property type="entry name" value="PolX-like_BBD"/>
</dbReference>
<keyword evidence="13" id="KW-0695">RNA-directed DNA polymerase</keyword>
<keyword evidence="7" id="KW-0064">Aspartyl protease</keyword>
<evidence type="ECO:0000256" key="14">
    <source>
        <dbReference type="ARBA" id="ARBA00022932"/>
    </source>
</evidence>
<dbReference type="GO" id="GO:0004190">
    <property type="term" value="F:aspartic-type endopeptidase activity"/>
    <property type="evidence" value="ECO:0007669"/>
    <property type="project" value="UniProtKB-KW"/>
</dbReference>
<keyword evidence="3" id="KW-0645">Protease</keyword>
<keyword evidence="17" id="KW-0511">Multifunctional enzyme</keyword>
<dbReference type="InterPro" id="IPR012337">
    <property type="entry name" value="RNaseH-like_sf"/>
</dbReference>
<feature type="domain" description="Reverse transcriptase Ty1/copia-type" evidence="19">
    <location>
        <begin position="411"/>
        <end position="563"/>
    </location>
</feature>
<evidence type="ECO:0000256" key="1">
    <source>
        <dbReference type="ARBA" id="ARBA00002180"/>
    </source>
</evidence>
<evidence type="ECO:0000256" key="4">
    <source>
        <dbReference type="ARBA" id="ARBA00022722"/>
    </source>
</evidence>
<evidence type="ECO:0000256" key="3">
    <source>
        <dbReference type="ARBA" id="ARBA00022670"/>
    </source>
</evidence>
<dbReference type="GO" id="GO:0046872">
    <property type="term" value="F:metal ion binding"/>
    <property type="evidence" value="ECO:0007669"/>
    <property type="project" value="UniProtKB-KW"/>
</dbReference>
<dbReference type="GO" id="GO:0006310">
    <property type="term" value="P:DNA recombination"/>
    <property type="evidence" value="ECO:0007669"/>
    <property type="project" value="UniProtKB-KW"/>
</dbReference>
<evidence type="ECO:0000313" key="22">
    <source>
        <dbReference type="Proteomes" id="UP000036403"/>
    </source>
</evidence>
<keyword evidence="12" id="KW-0229">DNA integration</keyword>
<keyword evidence="11" id="KW-0460">Magnesium</keyword>
<dbReference type="GO" id="GO:0006508">
    <property type="term" value="P:proteolysis"/>
    <property type="evidence" value="ECO:0007669"/>
    <property type="project" value="UniProtKB-KW"/>
</dbReference>
<keyword evidence="6" id="KW-0547">Nucleotide-binding</keyword>
<evidence type="ECO:0000313" key="21">
    <source>
        <dbReference type="EMBL" id="KMQ86265.1"/>
    </source>
</evidence>
<evidence type="ECO:0000256" key="8">
    <source>
        <dbReference type="ARBA" id="ARBA00022759"/>
    </source>
</evidence>
<protein>
    <submittedName>
        <fullName evidence="21">Gag-pol polyprotein</fullName>
    </submittedName>
</protein>
<dbReference type="Pfam" id="PF07727">
    <property type="entry name" value="RVT_2"/>
    <property type="match status" value="1"/>
</dbReference>
<evidence type="ECO:0000256" key="5">
    <source>
        <dbReference type="ARBA" id="ARBA00022723"/>
    </source>
</evidence>
<evidence type="ECO:0000256" key="18">
    <source>
        <dbReference type="SAM" id="MobiDB-lite"/>
    </source>
</evidence>
<dbReference type="Pfam" id="PF22936">
    <property type="entry name" value="Pol_BBD"/>
    <property type="match status" value="1"/>
</dbReference>
<dbReference type="GO" id="GO:0003964">
    <property type="term" value="F:RNA-directed DNA polymerase activity"/>
    <property type="evidence" value="ECO:0007669"/>
    <property type="project" value="UniProtKB-KW"/>
</dbReference>
<keyword evidence="4" id="KW-0540">Nuclease</keyword>
<accession>A0A0J7N0U5</accession>
<dbReference type="InterPro" id="IPR013103">
    <property type="entry name" value="RVT_2"/>
</dbReference>
<dbReference type="InterPro" id="IPR036397">
    <property type="entry name" value="RNaseH_sf"/>
</dbReference>
<keyword evidence="14" id="KW-0239">DNA-directed DNA polymerase</keyword>